<dbReference type="GO" id="GO:0004360">
    <property type="term" value="F:glutamine-fructose-6-phosphate transaminase (isomerizing) activity"/>
    <property type="evidence" value="ECO:0007669"/>
    <property type="project" value="UniProtKB-UniRule"/>
</dbReference>
<organism evidence="13 14">
    <name type="scientific">Treponema pedis</name>
    <dbReference type="NCBI Taxonomy" id="409322"/>
    <lineage>
        <taxon>Bacteria</taxon>
        <taxon>Pseudomonadati</taxon>
        <taxon>Spirochaetota</taxon>
        <taxon>Spirochaetia</taxon>
        <taxon>Spirochaetales</taxon>
        <taxon>Treponemataceae</taxon>
        <taxon>Treponema</taxon>
    </lineage>
</organism>
<comment type="function">
    <text evidence="10">Catalyzes the first step in hexosamine metabolism, converting fructose-6P into glucosamine-6P using glutamine as a nitrogen source.</text>
</comment>
<comment type="subcellular location">
    <subcellularLocation>
        <location evidence="2 10">Cytoplasm</location>
    </subcellularLocation>
</comment>
<dbReference type="NCBIfam" id="TIGR01135">
    <property type="entry name" value="glmS"/>
    <property type="match status" value="1"/>
</dbReference>
<evidence type="ECO:0000256" key="8">
    <source>
        <dbReference type="ARBA" id="ARBA00022737"/>
    </source>
</evidence>
<dbReference type="GO" id="GO:0046349">
    <property type="term" value="P:amino sugar biosynthetic process"/>
    <property type="evidence" value="ECO:0007669"/>
    <property type="project" value="UniProtKB-ARBA"/>
</dbReference>
<dbReference type="PROSITE" id="PS51464">
    <property type="entry name" value="SIS"/>
    <property type="match status" value="2"/>
</dbReference>
<dbReference type="InterPro" id="IPR035490">
    <property type="entry name" value="GlmS/FrlB_SIS"/>
</dbReference>
<dbReference type="CDD" id="cd05009">
    <property type="entry name" value="SIS_GlmS_GlmD_2"/>
    <property type="match status" value="1"/>
</dbReference>
<evidence type="ECO:0000256" key="1">
    <source>
        <dbReference type="ARBA" id="ARBA00001031"/>
    </source>
</evidence>
<reference evidence="13 14" key="1">
    <citation type="submission" date="2020-09" db="EMBL/GenBank/DDBJ databases">
        <title>Characterization of Treponema spp. from bovine digital dermatitis in Korea.</title>
        <authorList>
            <person name="Espiritu H.M."/>
            <person name="Cho Y.I."/>
            <person name="Mamuad L."/>
        </authorList>
    </citation>
    <scope>NUCLEOTIDE SEQUENCE [LARGE SCALE GENOMIC DNA]</scope>
    <source>
        <strain evidence="13 14">KS1</strain>
    </source>
</reference>
<dbReference type="NCBIfam" id="NF001484">
    <property type="entry name" value="PRK00331.1"/>
    <property type="match status" value="1"/>
</dbReference>
<dbReference type="InterPro" id="IPR017932">
    <property type="entry name" value="GATase_2_dom"/>
</dbReference>
<dbReference type="Proteomes" id="UP000593915">
    <property type="component" value="Chromosome"/>
</dbReference>
<dbReference type="PANTHER" id="PTHR10937">
    <property type="entry name" value="GLUCOSAMINE--FRUCTOSE-6-PHOSPHATE AMINOTRANSFERASE, ISOMERIZING"/>
    <property type="match status" value="1"/>
</dbReference>
<evidence type="ECO:0000259" key="12">
    <source>
        <dbReference type="PROSITE" id="PS51464"/>
    </source>
</evidence>
<dbReference type="FunFam" id="3.40.50.10490:FF:000001">
    <property type="entry name" value="Glutamine--fructose-6-phosphate aminotransferase [isomerizing]"/>
    <property type="match status" value="1"/>
</dbReference>
<dbReference type="HAMAP" id="MF_00164">
    <property type="entry name" value="GlmS"/>
    <property type="match status" value="1"/>
</dbReference>
<evidence type="ECO:0000256" key="10">
    <source>
        <dbReference type="HAMAP-Rule" id="MF_00164"/>
    </source>
</evidence>
<evidence type="ECO:0000256" key="7">
    <source>
        <dbReference type="ARBA" id="ARBA00022679"/>
    </source>
</evidence>
<evidence type="ECO:0000313" key="14">
    <source>
        <dbReference type="Proteomes" id="UP000593915"/>
    </source>
</evidence>
<keyword evidence="9" id="KW-0315">Glutamine amidotransferase</keyword>
<dbReference type="Gene3D" id="3.60.20.10">
    <property type="entry name" value="Glutamine Phosphoribosylpyrophosphate, subunit 1, domain 1"/>
    <property type="match status" value="1"/>
</dbReference>
<dbReference type="CDD" id="cd00714">
    <property type="entry name" value="GFAT"/>
    <property type="match status" value="1"/>
</dbReference>
<dbReference type="GO" id="GO:0006002">
    <property type="term" value="P:fructose 6-phosphate metabolic process"/>
    <property type="evidence" value="ECO:0007669"/>
    <property type="project" value="TreeGrafter"/>
</dbReference>
<dbReference type="GO" id="GO:0006047">
    <property type="term" value="P:UDP-N-acetylglucosamine metabolic process"/>
    <property type="evidence" value="ECO:0007669"/>
    <property type="project" value="TreeGrafter"/>
</dbReference>
<dbReference type="GO" id="GO:0097367">
    <property type="term" value="F:carbohydrate derivative binding"/>
    <property type="evidence" value="ECO:0007669"/>
    <property type="project" value="InterPro"/>
</dbReference>
<dbReference type="SUPFAM" id="SSF56235">
    <property type="entry name" value="N-terminal nucleophile aminohydrolases (Ntn hydrolases)"/>
    <property type="match status" value="1"/>
</dbReference>
<keyword evidence="8" id="KW-0677">Repeat</keyword>
<feature type="active site" description="Nucleophile; for GATase activity" evidence="10">
    <location>
        <position position="2"/>
    </location>
</feature>
<evidence type="ECO:0000256" key="6">
    <source>
        <dbReference type="ARBA" id="ARBA00022576"/>
    </source>
</evidence>
<dbReference type="PANTHER" id="PTHR10937:SF0">
    <property type="entry name" value="GLUTAMINE--FRUCTOSE-6-PHOSPHATE TRANSAMINASE (ISOMERIZING)"/>
    <property type="match status" value="1"/>
</dbReference>
<accession>A0A7S7AXQ3</accession>
<sequence length="612" mass="66651">MCGIVGGIRKTDNITEFLTQGLERLEYRGYDSSGIAVIDNENILKRIRRIGRVSNMKSAAEAEKITGRTGIGHTRWATHGGVTEKNAHPHIAGNLIAVVHNGIIENYEEEKKRLKNLGCIFESETDTEVIAQSIYIEYKKNSNLFEAVKTACSGFRGSYAIGVIASGKPGELIAVRMGCPLLIGIGNEEAFIASDASALAGLTQNIIFLEDGDAALLKDGKLITITGKDGNTVERKIYISGVKADSFELNGFNHFMQKEIYEQPAAAKNTTDEILQKKFSADVFGETAASVFKTITGIKILACGTSFHAGLIAKYWFEEIAKIHCSTETSGEYRYRESVTKEDTLIITVSQSGETLDTMEALKHAKNQGAKYSLSVCNVHESSLARESDLVFYTKAGTEVGVASTKAFTAQLAALFSLAVSIGLTRGVIESSNLKIFEDELKNLPSSLALALNLEVQIKPIAKMLSKFKNVLYLGRGVEYPLALEAALKLKEISYIHAEGYPAGELKHGPLALVDENIPICVIAPSDKLFEKVKSNMQEAVARKGRLIVFTDTKARLETAENFTVIKIDNKCSFLSPAVFAVPIQLLAYHTALECGTDVDKPRNLAKSVTVE</sequence>
<dbReference type="Gene3D" id="3.40.50.10490">
    <property type="entry name" value="Glucose-6-phosphate isomerase like protein, domain 1"/>
    <property type="match status" value="2"/>
</dbReference>
<evidence type="ECO:0000256" key="5">
    <source>
        <dbReference type="ARBA" id="ARBA00022490"/>
    </source>
</evidence>
<dbReference type="SUPFAM" id="SSF53697">
    <property type="entry name" value="SIS domain"/>
    <property type="match status" value="1"/>
</dbReference>
<dbReference type="EC" id="2.6.1.16" evidence="3 10"/>
<dbReference type="InterPro" id="IPR005855">
    <property type="entry name" value="GFAT"/>
</dbReference>
<dbReference type="InterPro" id="IPR046348">
    <property type="entry name" value="SIS_dom_sf"/>
</dbReference>
<comment type="subunit">
    <text evidence="10">Homodimer.</text>
</comment>
<dbReference type="InterPro" id="IPR001347">
    <property type="entry name" value="SIS_dom"/>
</dbReference>
<keyword evidence="6 10" id="KW-0032">Aminotransferase</keyword>
<feature type="active site" description="For Fru-6P isomerization activity" evidence="10">
    <location>
        <position position="607"/>
    </location>
</feature>
<dbReference type="InterPro" id="IPR047084">
    <property type="entry name" value="GFAT_N"/>
</dbReference>
<dbReference type="InterPro" id="IPR035466">
    <property type="entry name" value="GlmS/AgaS_SIS"/>
</dbReference>
<dbReference type="Pfam" id="PF13522">
    <property type="entry name" value="GATase_6"/>
    <property type="match status" value="1"/>
</dbReference>
<dbReference type="GO" id="GO:0006487">
    <property type="term" value="P:protein N-linked glycosylation"/>
    <property type="evidence" value="ECO:0007669"/>
    <property type="project" value="TreeGrafter"/>
</dbReference>
<evidence type="ECO:0000256" key="9">
    <source>
        <dbReference type="ARBA" id="ARBA00022962"/>
    </source>
</evidence>
<evidence type="ECO:0000259" key="11">
    <source>
        <dbReference type="PROSITE" id="PS51278"/>
    </source>
</evidence>
<dbReference type="InterPro" id="IPR029055">
    <property type="entry name" value="Ntn_hydrolases_N"/>
</dbReference>
<evidence type="ECO:0000256" key="2">
    <source>
        <dbReference type="ARBA" id="ARBA00004496"/>
    </source>
</evidence>
<dbReference type="GO" id="GO:0005975">
    <property type="term" value="P:carbohydrate metabolic process"/>
    <property type="evidence" value="ECO:0007669"/>
    <property type="project" value="UniProtKB-UniRule"/>
</dbReference>
<protein>
    <recommendedName>
        <fullName evidence="4 10">Glutamine--fructose-6-phosphate aminotransferase [isomerizing]</fullName>
        <ecNumber evidence="3 10">2.6.1.16</ecNumber>
    </recommendedName>
    <alternativeName>
        <fullName evidence="10">D-fructose-6-phosphate amidotransferase</fullName>
    </alternativeName>
    <alternativeName>
        <fullName evidence="10">GFAT</fullName>
    </alternativeName>
    <alternativeName>
        <fullName evidence="10">Glucosamine-6-phosphate synthase</fullName>
    </alternativeName>
    <alternativeName>
        <fullName evidence="10">Hexosephosphate aminotransferase</fullName>
    </alternativeName>
    <alternativeName>
        <fullName evidence="10">L-glutamine--D-fructose-6-phosphate amidotransferase</fullName>
    </alternativeName>
</protein>
<comment type="catalytic activity">
    <reaction evidence="1 10">
        <text>D-fructose 6-phosphate + L-glutamine = D-glucosamine 6-phosphate + L-glutamate</text>
        <dbReference type="Rhea" id="RHEA:13237"/>
        <dbReference type="ChEBI" id="CHEBI:29985"/>
        <dbReference type="ChEBI" id="CHEBI:58359"/>
        <dbReference type="ChEBI" id="CHEBI:58725"/>
        <dbReference type="ChEBI" id="CHEBI:61527"/>
        <dbReference type="EC" id="2.6.1.16"/>
    </reaction>
</comment>
<dbReference type="AlphaFoldDB" id="A0A7S7AXQ3"/>
<dbReference type="GO" id="GO:0005829">
    <property type="term" value="C:cytosol"/>
    <property type="evidence" value="ECO:0007669"/>
    <property type="project" value="TreeGrafter"/>
</dbReference>
<feature type="domain" description="Glutamine amidotransferase type-2" evidence="11">
    <location>
        <begin position="2"/>
        <end position="220"/>
    </location>
</feature>
<dbReference type="FunFam" id="3.40.50.10490:FF:000002">
    <property type="entry name" value="Glutamine--fructose-6-phosphate aminotransferase [isomerizing]"/>
    <property type="match status" value="1"/>
</dbReference>
<evidence type="ECO:0000313" key="13">
    <source>
        <dbReference type="EMBL" id="QOW62014.1"/>
    </source>
</evidence>
<dbReference type="PROSITE" id="PS51278">
    <property type="entry name" value="GATASE_TYPE_2"/>
    <property type="match status" value="1"/>
</dbReference>
<gene>
    <name evidence="10 13" type="primary">glmS</name>
    <name evidence="13" type="ORF">IFE08_06690</name>
</gene>
<dbReference type="CDD" id="cd05008">
    <property type="entry name" value="SIS_GlmS_GlmD_1"/>
    <property type="match status" value="1"/>
</dbReference>
<dbReference type="EMBL" id="CP061839">
    <property type="protein sequence ID" value="QOW62014.1"/>
    <property type="molecule type" value="Genomic_DNA"/>
</dbReference>
<name>A0A7S7AXQ3_9SPIR</name>
<dbReference type="RefSeq" id="WP_194077517.1">
    <property type="nucleotide sequence ID" value="NZ_CP061839.1"/>
</dbReference>
<dbReference type="Pfam" id="PF01380">
    <property type="entry name" value="SIS"/>
    <property type="match status" value="2"/>
</dbReference>
<proteinExistence type="inferred from homology"/>
<feature type="initiator methionine" description="Removed" evidence="10">
    <location>
        <position position="1"/>
    </location>
</feature>
<feature type="domain" description="SIS" evidence="12">
    <location>
        <begin position="461"/>
        <end position="602"/>
    </location>
</feature>
<keyword evidence="5 10" id="KW-0963">Cytoplasm</keyword>
<feature type="domain" description="SIS" evidence="12">
    <location>
        <begin position="288"/>
        <end position="428"/>
    </location>
</feature>
<keyword evidence="7 10" id="KW-0808">Transferase</keyword>
<evidence type="ECO:0000256" key="3">
    <source>
        <dbReference type="ARBA" id="ARBA00012916"/>
    </source>
</evidence>
<evidence type="ECO:0000256" key="4">
    <source>
        <dbReference type="ARBA" id="ARBA00016090"/>
    </source>
</evidence>
<dbReference type="FunFam" id="3.60.20.10:FF:000006">
    <property type="entry name" value="Glutamine--fructose-6-phosphate aminotransferase [isomerizing]"/>
    <property type="match status" value="1"/>
</dbReference>